<dbReference type="PANTHER" id="PTHR33990">
    <property type="entry name" value="PROTEIN YJDN-RELATED"/>
    <property type="match status" value="1"/>
</dbReference>
<sequence length="140" mass="15712">MQLNPYLSFNGQCEAAFKFYEQCLGSKINAMMTWGELPDDDPMAGQVSPEWRDKVMHISLPVGNEELMGSDSPPEYYDEPKGFSVSISIDNPAEAERIFKSLAENGTIKMPIGETFWAARFGMLVDQFGIPWMINCDQAT</sequence>
<dbReference type="Pfam" id="PF00903">
    <property type="entry name" value="Glyoxalase"/>
    <property type="match status" value="1"/>
</dbReference>
<dbReference type="CDD" id="cd06588">
    <property type="entry name" value="PhnB_like"/>
    <property type="match status" value="1"/>
</dbReference>
<reference evidence="2" key="1">
    <citation type="submission" date="2020-10" db="EMBL/GenBank/DDBJ databases">
        <authorList>
            <person name="Castelo-Branco R."/>
            <person name="Eusebio N."/>
            <person name="Adriana R."/>
            <person name="Vieira A."/>
            <person name="Brugerolle De Fraissinette N."/>
            <person name="Rezende De Castro R."/>
            <person name="Schneider M.P."/>
            <person name="Vasconcelos V."/>
            <person name="Leao P.N."/>
        </authorList>
    </citation>
    <scope>NUCLEOTIDE SEQUENCE</scope>
    <source>
        <strain evidence="2">LEGE 07310</strain>
    </source>
</reference>
<proteinExistence type="predicted"/>
<protein>
    <submittedName>
        <fullName evidence="2">VOC family protein</fullName>
    </submittedName>
</protein>
<evidence type="ECO:0000259" key="1">
    <source>
        <dbReference type="Pfam" id="PF00903"/>
    </source>
</evidence>
<gene>
    <name evidence="2" type="ORF">IQ241_17520</name>
</gene>
<dbReference type="SUPFAM" id="SSF54593">
    <property type="entry name" value="Glyoxalase/Bleomycin resistance protein/Dihydroxybiphenyl dioxygenase"/>
    <property type="match status" value="1"/>
</dbReference>
<evidence type="ECO:0000313" key="2">
    <source>
        <dbReference type="EMBL" id="MBE9079075.1"/>
    </source>
</evidence>
<comment type="caution">
    <text evidence="2">The sequence shown here is derived from an EMBL/GenBank/DDBJ whole genome shotgun (WGS) entry which is preliminary data.</text>
</comment>
<dbReference type="InterPro" id="IPR004360">
    <property type="entry name" value="Glyas_Fos-R_dOase_dom"/>
</dbReference>
<dbReference type="InterPro" id="IPR028973">
    <property type="entry name" value="PhnB-like"/>
</dbReference>
<evidence type="ECO:0000313" key="3">
    <source>
        <dbReference type="Proteomes" id="UP000636505"/>
    </source>
</evidence>
<organism evidence="2 3">
    <name type="scientific">Vasconcelosia minhoensis LEGE 07310</name>
    <dbReference type="NCBI Taxonomy" id="915328"/>
    <lineage>
        <taxon>Bacteria</taxon>
        <taxon>Bacillati</taxon>
        <taxon>Cyanobacteriota</taxon>
        <taxon>Cyanophyceae</taxon>
        <taxon>Nodosilineales</taxon>
        <taxon>Cymatolegaceae</taxon>
        <taxon>Vasconcelosia</taxon>
        <taxon>Vasconcelosia minhoensis</taxon>
    </lineage>
</organism>
<keyword evidence="3" id="KW-1185">Reference proteome</keyword>
<dbReference type="Gene3D" id="3.10.180.10">
    <property type="entry name" value="2,3-Dihydroxybiphenyl 1,2-Dioxygenase, domain 1"/>
    <property type="match status" value="1"/>
</dbReference>
<dbReference type="EMBL" id="JADEXG010000047">
    <property type="protein sequence ID" value="MBE9079075.1"/>
    <property type="molecule type" value="Genomic_DNA"/>
</dbReference>
<feature type="domain" description="Glyoxalase/fosfomycin resistance/dioxygenase" evidence="1">
    <location>
        <begin position="3"/>
        <end position="134"/>
    </location>
</feature>
<name>A0A8J7AAC0_9CYAN</name>
<dbReference type="Proteomes" id="UP000636505">
    <property type="component" value="Unassembled WGS sequence"/>
</dbReference>
<dbReference type="InterPro" id="IPR029068">
    <property type="entry name" value="Glyas_Bleomycin-R_OHBP_Dase"/>
</dbReference>
<accession>A0A8J7AAC0</accession>
<dbReference type="AlphaFoldDB" id="A0A8J7AAC0"/>
<dbReference type="RefSeq" id="WP_193909646.1">
    <property type="nucleotide sequence ID" value="NZ_JADEXG010000047.1"/>
</dbReference>
<dbReference type="PANTHER" id="PTHR33990:SF1">
    <property type="entry name" value="PROTEIN YJDN"/>
    <property type="match status" value="1"/>
</dbReference>